<feature type="compositionally biased region" description="Low complexity" evidence="2">
    <location>
        <begin position="391"/>
        <end position="416"/>
    </location>
</feature>
<dbReference type="PROSITE" id="PS51061">
    <property type="entry name" value="R3H"/>
    <property type="match status" value="1"/>
</dbReference>
<feature type="compositionally biased region" description="Basic and acidic residues" evidence="2">
    <location>
        <begin position="271"/>
        <end position="290"/>
    </location>
</feature>
<feature type="compositionally biased region" description="Low complexity" evidence="2">
    <location>
        <begin position="332"/>
        <end position="341"/>
    </location>
</feature>
<evidence type="ECO:0000256" key="2">
    <source>
        <dbReference type="SAM" id="MobiDB-lite"/>
    </source>
</evidence>
<name>A0ABD1J223_9TELE</name>
<dbReference type="InterPro" id="IPR036867">
    <property type="entry name" value="R3H_dom_sf"/>
</dbReference>
<feature type="domain" description="R3H" evidence="3">
    <location>
        <begin position="161"/>
        <end position="224"/>
    </location>
</feature>
<gene>
    <name evidence="5" type="ORF">ACEWY4_023104</name>
</gene>
<evidence type="ECO:0000259" key="3">
    <source>
        <dbReference type="PROSITE" id="PS51061"/>
    </source>
</evidence>
<feature type="region of interest" description="Disordered" evidence="2">
    <location>
        <begin position="611"/>
        <end position="641"/>
    </location>
</feature>
<dbReference type="Gene3D" id="3.30.1370.50">
    <property type="entry name" value="R3H-like domain"/>
    <property type="match status" value="1"/>
</dbReference>
<feature type="region of interest" description="Disordered" evidence="2">
    <location>
        <begin position="1"/>
        <end position="139"/>
    </location>
</feature>
<dbReference type="InterPro" id="IPR051937">
    <property type="entry name" value="R3H_domain_containing"/>
</dbReference>
<dbReference type="PANTHER" id="PTHR15672:SF12">
    <property type="entry name" value="R3H DOMAIN-CONTAINING PROTEIN 1"/>
    <property type="match status" value="1"/>
</dbReference>
<dbReference type="Pfam" id="PF12752">
    <property type="entry name" value="SUZ"/>
    <property type="match status" value="1"/>
</dbReference>
<evidence type="ECO:0008006" key="7">
    <source>
        <dbReference type="Google" id="ProtNLM"/>
    </source>
</evidence>
<dbReference type="InterPro" id="IPR001374">
    <property type="entry name" value="R3H_dom"/>
</dbReference>
<dbReference type="CDD" id="cd02642">
    <property type="entry name" value="R3H_encore_like"/>
    <property type="match status" value="1"/>
</dbReference>
<dbReference type="EMBL" id="JBHFQA010000020">
    <property type="protein sequence ID" value="KAL2081251.1"/>
    <property type="molecule type" value="Genomic_DNA"/>
</dbReference>
<feature type="compositionally biased region" description="Acidic residues" evidence="2">
    <location>
        <begin position="1"/>
        <end position="10"/>
    </location>
</feature>
<evidence type="ECO:0000313" key="5">
    <source>
        <dbReference type="EMBL" id="KAL2081251.1"/>
    </source>
</evidence>
<dbReference type="PANTHER" id="PTHR15672">
    <property type="entry name" value="CAMP-REGULATED PHOSPHOPROTEIN 21 RELATED R3H DOMAIN CONTAINING PROTEIN"/>
    <property type="match status" value="1"/>
</dbReference>
<feature type="compositionally biased region" description="Polar residues" evidence="2">
    <location>
        <begin position="352"/>
        <end position="363"/>
    </location>
</feature>
<feature type="compositionally biased region" description="Low complexity" evidence="2">
    <location>
        <begin position="674"/>
        <end position="684"/>
    </location>
</feature>
<feature type="domain" description="SUZ" evidence="4">
    <location>
        <begin position="225"/>
        <end position="294"/>
    </location>
</feature>
<feature type="region of interest" description="Disordered" evidence="2">
    <location>
        <begin position="503"/>
        <end position="593"/>
    </location>
</feature>
<dbReference type="Pfam" id="PF01424">
    <property type="entry name" value="R3H"/>
    <property type="match status" value="1"/>
</dbReference>
<dbReference type="SUPFAM" id="SSF82708">
    <property type="entry name" value="R3H domain"/>
    <property type="match status" value="1"/>
</dbReference>
<feature type="region of interest" description="Disordered" evidence="2">
    <location>
        <begin position="852"/>
        <end position="901"/>
    </location>
</feature>
<accession>A0ABD1J223</accession>
<feature type="region of interest" description="Disordered" evidence="2">
    <location>
        <begin position="1020"/>
        <end position="1050"/>
    </location>
</feature>
<evidence type="ECO:0000313" key="6">
    <source>
        <dbReference type="Proteomes" id="UP001591681"/>
    </source>
</evidence>
<dbReference type="GO" id="GO:0003676">
    <property type="term" value="F:nucleic acid binding"/>
    <property type="evidence" value="ECO:0007669"/>
    <property type="project" value="UniProtKB-UniRule"/>
</dbReference>
<evidence type="ECO:0000256" key="1">
    <source>
        <dbReference type="ARBA" id="ARBA00022553"/>
    </source>
</evidence>
<feature type="region of interest" description="Disordered" evidence="2">
    <location>
        <begin position="937"/>
        <end position="977"/>
    </location>
</feature>
<protein>
    <recommendedName>
        <fullName evidence="7">R3H domain-containing protein 1</fullName>
    </recommendedName>
</protein>
<comment type="caution">
    <text evidence="5">The sequence shown here is derived from an EMBL/GenBank/DDBJ whole genome shotgun (WGS) entry which is preliminary data.</text>
</comment>
<reference evidence="5 6" key="1">
    <citation type="submission" date="2024-09" db="EMBL/GenBank/DDBJ databases">
        <title>A chromosome-level genome assembly of Gray's grenadier anchovy, Coilia grayii.</title>
        <authorList>
            <person name="Fu Z."/>
        </authorList>
    </citation>
    <scope>NUCLEOTIDE SEQUENCE [LARGE SCALE GENOMIC DNA]</scope>
    <source>
        <strain evidence="5">G4</strain>
        <tissue evidence="5">Muscle</tissue>
    </source>
</reference>
<sequence length="1079" mass="117235">MRVLEEESDPAPEVQTPPTSSDGKEHPELDKEESCQDEQKEMQQPGSGHRGIRPKSNAKLKLVRSLAICEEPSPPSVATETPPEPQGEIQIQLSQSFDKEETQPPPKNEDDKDRCLDRLEKSEKTPRKMLSRDSSQEYTDSTGIDLHEFLVNTLKNNPRDRMMLLKLEQDILDFISNNESQRRKFPPMTSYHRMLLHRVAAYFGLDHNVDQTGKSVIINKTSNTRIPDQKFSEHIKDDKTDDFQKRYILKRDNSSIDNDNLLRMRLKEDRRSKSIEEREEEYQRARDRIFAQDGPDSFPPDKRIQEDDGCNSIQQRRQIFRNASYRLKDSRSGNSRQSSSENEPRYSEPRPWSSTDSDSSNRNLRPAVTKASSFSGIPVLMRGDSCSSSKSTGRLSKTSSDSSSSVGSSTGSLSRSQPPPLPALPLTQPGPLAALAYPAGGPSGSAPYEGGRGCPSSSVVPMANPSYYLLPLEATGLSPGGILVNPHTGQPFVNAEGNAVLYGPALGPQPGRPTQPSLSHPPPPAPPGSANHVMSQSAPPPPLPPPPPPPLPPLPMRPLQPAAPPPPLPAQPVHYATASYPPPPPLFSAPPNQHYTLQENLGAQFSHMSLAHHHHHHHQALGDGRDAPPHTAMYPSSVMLPGPLPQQPGYMVTPAGPPGVAPNGPYSASAPLSQPVMSQQQQQQQPPPPPAQQGYMQQPLQQMASCYCAPGQYPHPSQQYRPVGAVPYGGPPTQPMAASAAPPAQQPGYQTVMPNQPGSYQNMVAVQQPQSQGLVSGQHSSMGTQMQGMMVQYPSMPPYQVSLAQGSQSMAQQSYQQQILLPNQSGQGGMPGTGVQVYYSVLPHNQQNAISSSVGFLPPPGTEQMPFPRTSPPCSSQQIPAQQCSGVPPPPPPGSGMVMMQLTIPPSQQPKAHSPPQWKNNKYYSLDHQRNHKATELSTLDTSQSSPQLGSPSSSPSQSPSPAHLTSVKGMRPGLPTLPIMPHFARPFGPGQDPRYPLLGQPLQYNPQVRPPLLHAPPVVSNHQGHGGMRPGGRGRKQPRKALSTDLSVGETANERVLEVTNLPAGVGRTQADPLFREL</sequence>
<dbReference type="PROSITE" id="PS51673">
    <property type="entry name" value="SUZ"/>
    <property type="match status" value="1"/>
</dbReference>
<dbReference type="AlphaFoldDB" id="A0ABD1J223"/>
<organism evidence="5 6">
    <name type="scientific">Coilia grayii</name>
    <name type="common">Gray's grenadier anchovy</name>
    <dbReference type="NCBI Taxonomy" id="363190"/>
    <lineage>
        <taxon>Eukaryota</taxon>
        <taxon>Metazoa</taxon>
        <taxon>Chordata</taxon>
        <taxon>Craniata</taxon>
        <taxon>Vertebrata</taxon>
        <taxon>Euteleostomi</taxon>
        <taxon>Actinopterygii</taxon>
        <taxon>Neopterygii</taxon>
        <taxon>Teleostei</taxon>
        <taxon>Clupei</taxon>
        <taxon>Clupeiformes</taxon>
        <taxon>Clupeoidei</taxon>
        <taxon>Engraulidae</taxon>
        <taxon>Coilinae</taxon>
        <taxon>Coilia</taxon>
    </lineage>
</organism>
<feature type="compositionally biased region" description="Basic and acidic residues" evidence="2">
    <location>
        <begin position="97"/>
        <end position="135"/>
    </location>
</feature>
<feature type="compositionally biased region" description="Low complexity" evidence="2">
    <location>
        <begin position="943"/>
        <end position="962"/>
    </location>
</feature>
<dbReference type="FunFam" id="3.30.1370.50:FF:000001">
    <property type="entry name" value="R3H domain-containing protein 2 isoform 1"/>
    <property type="match status" value="1"/>
</dbReference>
<feature type="compositionally biased region" description="Pro residues" evidence="2">
    <location>
        <begin position="538"/>
        <end position="570"/>
    </location>
</feature>
<proteinExistence type="predicted"/>
<dbReference type="InterPro" id="IPR024771">
    <property type="entry name" value="SUZ"/>
</dbReference>
<feature type="region of interest" description="Disordered" evidence="2">
    <location>
        <begin position="271"/>
        <end position="455"/>
    </location>
</feature>
<dbReference type="SMART" id="SM00393">
    <property type="entry name" value="R3H"/>
    <property type="match status" value="1"/>
</dbReference>
<dbReference type="Proteomes" id="UP001591681">
    <property type="component" value="Unassembled WGS sequence"/>
</dbReference>
<feature type="region of interest" description="Disordered" evidence="2">
    <location>
        <begin position="655"/>
        <end position="696"/>
    </location>
</feature>
<feature type="compositionally biased region" description="Low complexity" evidence="2">
    <location>
        <begin position="424"/>
        <end position="449"/>
    </location>
</feature>
<evidence type="ECO:0000259" key="4">
    <source>
        <dbReference type="PROSITE" id="PS51673"/>
    </source>
</evidence>
<feature type="compositionally biased region" description="Polar residues" evidence="2">
    <location>
        <begin position="872"/>
        <end position="884"/>
    </location>
</feature>
<keyword evidence="6" id="KW-1185">Reference proteome</keyword>
<feature type="compositionally biased region" description="Basic and acidic residues" evidence="2">
    <location>
        <begin position="22"/>
        <end position="41"/>
    </location>
</feature>
<feature type="compositionally biased region" description="Basic residues" evidence="2">
    <location>
        <begin position="50"/>
        <end position="62"/>
    </location>
</feature>
<keyword evidence="1" id="KW-0597">Phosphoprotein</keyword>